<sequence>MRFGPNTTLVEEVIEYARSGEFFTVSYQGGITGSIIEVDFVHAQELAWTQESIDGFTNWMYLQDKFAGELLRLEYTLKDFREASKELSKLVDELGAIAKARFSRSPFDDIGDQIATDLYYCAYKRAVIGSAPHFFEKLFDCYRMGGWPCGWKGTHPAGSVVVFSAN</sequence>
<organism evidence="1 2">
    <name type="scientific">Chitinimonas prasina</name>
    <dbReference type="NCBI Taxonomy" id="1434937"/>
    <lineage>
        <taxon>Bacteria</taxon>
        <taxon>Pseudomonadati</taxon>
        <taxon>Pseudomonadota</taxon>
        <taxon>Betaproteobacteria</taxon>
        <taxon>Neisseriales</taxon>
        <taxon>Chitinibacteraceae</taxon>
        <taxon>Chitinimonas</taxon>
    </lineage>
</organism>
<dbReference type="RefSeq" id="WP_284197981.1">
    <property type="nucleotide sequence ID" value="NZ_BSOG01000006.1"/>
</dbReference>
<dbReference type="EMBL" id="BSOG01000006">
    <property type="protein sequence ID" value="GLR14909.1"/>
    <property type="molecule type" value="Genomic_DNA"/>
</dbReference>
<name>A0ABQ5YPS4_9NEIS</name>
<accession>A0ABQ5YPS4</accession>
<keyword evidence="2" id="KW-1185">Reference proteome</keyword>
<gene>
    <name evidence="1" type="ORF">GCM10007907_36990</name>
</gene>
<reference evidence="2" key="1">
    <citation type="journal article" date="2019" name="Int. J. Syst. Evol. Microbiol.">
        <title>The Global Catalogue of Microorganisms (GCM) 10K type strain sequencing project: providing services to taxonomists for standard genome sequencing and annotation.</title>
        <authorList>
            <consortium name="The Broad Institute Genomics Platform"/>
            <consortium name="The Broad Institute Genome Sequencing Center for Infectious Disease"/>
            <person name="Wu L."/>
            <person name="Ma J."/>
        </authorList>
    </citation>
    <scope>NUCLEOTIDE SEQUENCE [LARGE SCALE GENOMIC DNA]</scope>
    <source>
        <strain evidence="2">NBRC 110044</strain>
    </source>
</reference>
<evidence type="ECO:0000313" key="1">
    <source>
        <dbReference type="EMBL" id="GLR14909.1"/>
    </source>
</evidence>
<protein>
    <submittedName>
        <fullName evidence="1">Uncharacterized protein</fullName>
    </submittedName>
</protein>
<evidence type="ECO:0000313" key="2">
    <source>
        <dbReference type="Proteomes" id="UP001156706"/>
    </source>
</evidence>
<dbReference type="Proteomes" id="UP001156706">
    <property type="component" value="Unassembled WGS sequence"/>
</dbReference>
<proteinExistence type="predicted"/>
<comment type="caution">
    <text evidence="1">The sequence shown here is derived from an EMBL/GenBank/DDBJ whole genome shotgun (WGS) entry which is preliminary data.</text>
</comment>